<dbReference type="EMBL" id="AEPW01000014">
    <property type="protein sequence ID" value="EFU77536.1"/>
    <property type="molecule type" value="Genomic_DNA"/>
</dbReference>
<dbReference type="eggNOG" id="ENOG5030GY3">
    <property type="taxonomic scope" value="Bacteria"/>
</dbReference>
<dbReference type="AlphaFoldDB" id="E6LKZ0"/>
<reference evidence="2 3" key="1">
    <citation type="submission" date="2010-12" db="EMBL/GenBank/DDBJ databases">
        <authorList>
            <person name="Muzny D."/>
            <person name="Qin X."/>
            <person name="Deng J."/>
            <person name="Jiang H."/>
            <person name="Liu Y."/>
            <person name="Qu J."/>
            <person name="Song X.-Z."/>
            <person name="Zhang L."/>
            <person name="Thornton R."/>
            <person name="Coyle M."/>
            <person name="Francisco L."/>
            <person name="Jackson L."/>
            <person name="Javaid M."/>
            <person name="Korchina V."/>
            <person name="Kovar C."/>
            <person name="Mata R."/>
            <person name="Mathew T."/>
            <person name="Ngo R."/>
            <person name="Nguyen L."/>
            <person name="Nguyen N."/>
            <person name="Okwuonu G."/>
            <person name="Ongeri F."/>
            <person name="Pham C."/>
            <person name="Simmons D."/>
            <person name="Wilczek-Boney K."/>
            <person name="Hale W."/>
            <person name="Jakkamsetti A."/>
            <person name="Pham P."/>
            <person name="Ruth R."/>
            <person name="San Lucas F."/>
            <person name="Warren J."/>
            <person name="Zhang J."/>
            <person name="Zhao Z."/>
            <person name="Zhou C."/>
            <person name="Zhu D."/>
            <person name="Lee S."/>
            <person name="Bess C."/>
            <person name="Blankenburg K."/>
            <person name="Forbes L."/>
            <person name="Fu Q."/>
            <person name="Gubbala S."/>
            <person name="Hirani K."/>
            <person name="Jayaseelan J.C."/>
            <person name="Lara F."/>
            <person name="Munidasa M."/>
            <person name="Palculict T."/>
            <person name="Patil S."/>
            <person name="Pu L.-L."/>
            <person name="Saada N."/>
            <person name="Tang L."/>
            <person name="Weissenberger G."/>
            <person name="Zhu Y."/>
            <person name="Hemphill L."/>
            <person name="Shang Y."/>
            <person name="Youmans B."/>
            <person name="Ayvaz T."/>
            <person name="Ross M."/>
            <person name="Santibanez J."/>
            <person name="Aqrawi P."/>
            <person name="Gross S."/>
            <person name="Joshi V."/>
            <person name="Fowler G."/>
            <person name="Nazareth L."/>
            <person name="Reid J."/>
            <person name="Worley K."/>
            <person name="Petrosino J."/>
            <person name="Highlander S."/>
            <person name="Gibbs R."/>
        </authorList>
    </citation>
    <scope>NUCLEOTIDE SEQUENCE [LARGE SCALE GENOMIC DNA]</scope>
    <source>
        <strain evidence="2 3">DSM 3986</strain>
    </source>
</reference>
<proteinExistence type="predicted"/>
<keyword evidence="1" id="KW-0812">Transmembrane</keyword>
<dbReference type="Proteomes" id="UP000003434">
    <property type="component" value="Unassembled WGS sequence"/>
</dbReference>
<evidence type="ECO:0000313" key="2">
    <source>
        <dbReference type="EMBL" id="EFU77536.1"/>
    </source>
</evidence>
<organism evidence="2 3">
    <name type="scientific">Lachnoanaerobaculum saburreum DSM 3986</name>
    <dbReference type="NCBI Taxonomy" id="887325"/>
    <lineage>
        <taxon>Bacteria</taxon>
        <taxon>Bacillati</taxon>
        <taxon>Bacillota</taxon>
        <taxon>Clostridia</taxon>
        <taxon>Lachnospirales</taxon>
        <taxon>Lachnospiraceae</taxon>
        <taxon>Lachnoanaerobaculum</taxon>
    </lineage>
</organism>
<evidence type="ECO:0000313" key="3">
    <source>
        <dbReference type="Proteomes" id="UP000003434"/>
    </source>
</evidence>
<feature type="transmembrane region" description="Helical" evidence="1">
    <location>
        <begin position="24"/>
        <end position="42"/>
    </location>
</feature>
<keyword evidence="1" id="KW-0472">Membrane</keyword>
<dbReference type="HOGENOM" id="CLU_102909_1_0_9"/>
<accession>E6LKZ0</accession>
<keyword evidence="1" id="KW-1133">Transmembrane helix</keyword>
<evidence type="ECO:0000256" key="1">
    <source>
        <dbReference type="SAM" id="Phobius"/>
    </source>
</evidence>
<name>E6LKZ0_9FIRM</name>
<protein>
    <submittedName>
        <fullName evidence="2">Uncharacterized protein</fullName>
    </submittedName>
</protein>
<sequence>MCIVKITVNIEQRQKMESYMHKKINVAILLISICLVFIFIYVEHTNSKRKENALRYYNQIIPIITLADVLDADLEYSDNYGNKGILKGRKGNLTRRVSDDIMDYITKQNNHMYEYRIIESESILKYIGNFNNNMKNIRISRSDMKDGCIVKKTISEGEGLGEFHECNDLSALIDYMSSKTADGEYFIEVLDVIGVNGSDILGRIVYILGDGTEKVMYENDTLNLAMLFKDNSR</sequence>
<gene>
    <name evidence="2" type="ORF">HMPREF0381_0625</name>
</gene>
<comment type="caution">
    <text evidence="2">The sequence shown here is derived from an EMBL/GenBank/DDBJ whole genome shotgun (WGS) entry which is preliminary data.</text>
</comment>